<feature type="domain" description="Nucleoporin Nup133/Nup155-like C-terminal" evidence="9">
    <location>
        <begin position="646"/>
        <end position="1292"/>
    </location>
</feature>
<dbReference type="VEuPathDB" id="FungiDB:ATEG_06836"/>
<keyword evidence="6" id="KW-0811">Translocation</keyword>
<dbReference type="InterPro" id="IPR014908">
    <property type="entry name" value="Nucleoporin_Nup133/Nup155_N"/>
</dbReference>
<dbReference type="Gene3D" id="1.20.58.1380">
    <property type="match status" value="1"/>
</dbReference>
<dbReference type="InterPro" id="IPR037624">
    <property type="entry name" value="Nup133-like"/>
</dbReference>
<protein>
    <submittedName>
        <fullName evidence="11">Nucleoporin, Nup133/Nup155-like, C-terminal</fullName>
    </submittedName>
</protein>
<evidence type="ECO:0000256" key="5">
    <source>
        <dbReference type="ARBA" id="ARBA00022927"/>
    </source>
</evidence>
<dbReference type="InterPro" id="IPR015943">
    <property type="entry name" value="WD40/YVTN_repeat-like_dom_sf"/>
</dbReference>
<dbReference type="GO" id="GO:0016973">
    <property type="term" value="P:poly(A)+ mRNA export from nucleus"/>
    <property type="evidence" value="ECO:0007669"/>
    <property type="project" value="TreeGrafter"/>
</dbReference>
<feature type="compositionally biased region" description="Polar residues" evidence="8">
    <location>
        <begin position="35"/>
        <end position="48"/>
    </location>
</feature>
<evidence type="ECO:0000256" key="4">
    <source>
        <dbReference type="ARBA" id="ARBA00022816"/>
    </source>
</evidence>
<accession>A0A5M3Z8I0</accession>
<keyword evidence="5" id="KW-0653">Protein transport</keyword>
<gene>
    <name evidence="11" type="ORF">ATEIFO6365_0008057800</name>
</gene>
<dbReference type="Proteomes" id="UP000452235">
    <property type="component" value="Unassembled WGS sequence"/>
</dbReference>
<feature type="region of interest" description="Disordered" evidence="8">
    <location>
        <begin position="1"/>
        <end position="82"/>
    </location>
</feature>
<dbReference type="GO" id="GO:0031080">
    <property type="term" value="C:nuclear pore outer ring"/>
    <property type="evidence" value="ECO:0007669"/>
    <property type="project" value="TreeGrafter"/>
</dbReference>
<dbReference type="GO" id="GO:0006606">
    <property type="term" value="P:protein import into nucleus"/>
    <property type="evidence" value="ECO:0007669"/>
    <property type="project" value="TreeGrafter"/>
</dbReference>
<feature type="compositionally biased region" description="Basic and acidic residues" evidence="8">
    <location>
        <begin position="49"/>
        <end position="59"/>
    </location>
</feature>
<keyword evidence="7" id="KW-0539">Nucleus</keyword>
<evidence type="ECO:0000256" key="7">
    <source>
        <dbReference type="ARBA" id="ARBA00023242"/>
    </source>
</evidence>
<reference evidence="11 12" key="1">
    <citation type="submission" date="2020-01" db="EMBL/GenBank/DDBJ databases">
        <title>Aspergillus terreus IFO 6365 whole genome shotgun sequence.</title>
        <authorList>
            <person name="Kanamasa S."/>
            <person name="Takahashi H."/>
        </authorList>
    </citation>
    <scope>NUCLEOTIDE SEQUENCE [LARGE SCALE GENOMIC DNA]</scope>
    <source>
        <strain evidence="11 12">IFO 6365</strain>
    </source>
</reference>
<dbReference type="Pfam" id="PF08801">
    <property type="entry name" value="Nucleoporin_N"/>
    <property type="match status" value="1"/>
</dbReference>
<evidence type="ECO:0000256" key="1">
    <source>
        <dbReference type="ARBA" id="ARBA00004259"/>
    </source>
</evidence>
<dbReference type="GO" id="GO:0017056">
    <property type="term" value="F:structural constituent of nuclear pore"/>
    <property type="evidence" value="ECO:0007669"/>
    <property type="project" value="InterPro"/>
</dbReference>
<keyword evidence="3" id="KW-0813">Transport</keyword>
<dbReference type="InterPro" id="IPR007187">
    <property type="entry name" value="Nucleoporin_Nup133/Nup155_C"/>
</dbReference>
<evidence type="ECO:0000313" key="12">
    <source>
        <dbReference type="Proteomes" id="UP000452235"/>
    </source>
</evidence>
<evidence type="ECO:0000256" key="2">
    <source>
        <dbReference type="ARBA" id="ARBA00005569"/>
    </source>
</evidence>
<dbReference type="EMBL" id="BLJY01000008">
    <property type="protein sequence ID" value="GFF18634.1"/>
    <property type="molecule type" value="Genomic_DNA"/>
</dbReference>
<dbReference type="OrthoDB" id="103454at2759"/>
<evidence type="ECO:0000259" key="10">
    <source>
        <dbReference type="Pfam" id="PF08801"/>
    </source>
</evidence>
<sequence>MFLPRSAGSQRNHRRRQRTSSDDSVKPPRAKRQRSTLGQKAPDSSSENLADRLRSDAPDHPTPITDETADISSEGPAAHNQLPIRSLKKAEKREDDIDGTVLLSETEFYTVAQLPALPDQIRSSQSGKCFFGASCGHALALTQAQAIVWPYSVPASSPSPSDTFTLSIPESCREPNNIPPLGVLLSTATAGVPGLMVVMRQSGKIIYWETVSSAASLGLPRQKQTGLQGSVPNLLSGEVITDIANAEPSGVILTLSSGRVAHVTMRDSQGKAKITVHFLSNSFGSGRVGLLSGLKSVLGGSFGRKDLVAVRAGESHQRGQRDVIIANSTGDFEIWDTHWNHGSVLKKQLDIKPALGDLLGTEAVNASGDHDIRVLDFTPTPRGSLDNVVQFERQNALSLSVIVAPANTAPTELFLAQIDITQDVNVSSINSINLRGIATFPEYPKPRLMLPRPGDTAFVLIGQSVVLLSLAPVSDSPSRQLLADSDRAPQPFQDIINLRSGQSYEILGSGFEDQAAESPHPACLLMVRDFGVIRVSALPRLKTETDGENAQVTAKHKIEQAVFYGTISGNPLNLDSRTNLDYPVQEIEQAALDICGELLRSTSRFIPATAISIQQNLRSRAKALDDLASLLMQQNKPFDRQTWWELLWGAEKIAAQRAIWKIEEDARKTKGNKTFLTHVVESMSEKFRTKARTNGDDPVRNWFLYDTFRMEHIVPWIFNAVKPQKGFSSRQGRKISEQILEASELSLAVLETAFRFRDEHASRYGLGDGYIEDGVLVTGYNGLPEFWTSQSISYVETGHLLDLELDSCRAWIQQRNSNLEMPEDKIVKKISKNSSRLLRVLGQMHSERVRWLSAQQDSKLVDESIITDQSHVKQRKWQLFKLAGIGQLEDAIALAEQFRDMDALVELIIELQDQRKVEDNSESLDGNGDVLSRDSHELGEKISLYFEKFGEPWADAFFSRQISMGQSGVLFSMRKFQPFITRFLRKHPVYSRLGWINDVLGEDKYNAAAESLQTLAVEHETDLWSHRVELSIAKLAKLATWEENTAPADSLIHTDIRRLEDLTEIDAVQEVIYAYITPFLQGAIDQKAELDLAIDHFGKSISSDRPSLLELLSETLGMVIARQVIGAERLVDLLTLMNPSQATDYDHSDLLGKEFYLALRVVRLASFSQQDSRYHAAMQRLIWRRCMIRDDWVETGKAAERLGADSEASAYETSLFRTLSLCLGDRHNESAESAPLYIPKSPQEVLLNDADAEVLASRFRAEQRGRLTQDFKKESDILSRYIEQGKLEFWFNNLFTSGEEAVTTAAELSSLDEQPKAQSPESVEESNEKARLSWL</sequence>
<dbReference type="GO" id="GO:0000972">
    <property type="term" value="P:transcription-dependent tethering of RNA polymerase II gene DNA at nuclear periphery"/>
    <property type="evidence" value="ECO:0007669"/>
    <property type="project" value="TreeGrafter"/>
</dbReference>
<comment type="caution">
    <text evidence="11">The sequence shown here is derived from an EMBL/GenBank/DDBJ whole genome shotgun (WGS) entry which is preliminary data.</text>
</comment>
<dbReference type="PANTHER" id="PTHR13405:SF11">
    <property type="entry name" value="NUCLEAR PORE COMPLEX PROTEIN NUP133"/>
    <property type="match status" value="1"/>
</dbReference>
<evidence type="ECO:0000256" key="3">
    <source>
        <dbReference type="ARBA" id="ARBA00022448"/>
    </source>
</evidence>
<proteinExistence type="inferred from homology"/>
<dbReference type="Pfam" id="PF03177">
    <property type="entry name" value="Nucleoporin_C"/>
    <property type="match status" value="1"/>
</dbReference>
<keyword evidence="12" id="KW-1185">Reference proteome</keyword>
<evidence type="ECO:0000256" key="6">
    <source>
        <dbReference type="ARBA" id="ARBA00023010"/>
    </source>
</evidence>
<feature type="domain" description="Nucleoporin Nup133/Nup155-like N-terminal" evidence="10">
    <location>
        <begin position="105"/>
        <end position="534"/>
    </location>
</feature>
<evidence type="ECO:0000259" key="9">
    <source>
        <dbReference type="Pfam" id="PF03177"/>
    </source>
</evidence>
<organism evidence="11 12">
    <name type="scientific">Aspergillus terreus</name>
    <dbReference type="NCBI Taxonomy" id="33178"/>
    <lineage>
        <taxon>Eukaryota</taxon>
        <taxon>Fungi</taxon>
        <taxon>Dikarya</taxon>
        <taxon>Ascomycota</taxon>
        <taxon>Pezizomycotina</taxon>
        <taxon>Eurotiomycetes</taxon>
        <taxon>Eurotiomycetidae</taxon>
        <taxon>Eurotiales</taxon>
        <taxon>Aspergillaceae</taxon>
        <taxon>Aspergillus</taxon>
        <taxon>Aspergillus subgen. Circumdati</taxon>
    </lineage>
</organism>
<evidence type="ECO:0000313" key="11">
    <source>
        <dbReference type="EMBL" id="GFF18634.1"/>
    </source>
</evidence>
<feature type="region of interest" description="Disordered" evidence="8">
    <location>
        <begin position="1306"/>
        <end position="1335"/>
    </location>
</feature>
<dbReference type="Gene3D" id="1.25.40.700">
    <property type="match status" value="1"/>
</dbReference>
<comment type="subcellular location">
    <subcellularLocation>
        <location evidence="1">Nucleus envelope</location>
    </subcellularLocation>
</comment>
<evidence type="ECO:0000256" key="8">
    <source>
        <dbReference type="SAM" id="MobiDB-lite"/>
    </source>
</evidence>
<keyword evidence="4" id="KW-0509">mRNA transport</keyword>
<comment type="similarity">
    <text evidence="2">Belongs to the nucleoporin Nup133 family.</text>
</comment>
<name>A0A5M3Z8I0_ASPTE</name>
<dbReference type="SUPFAM" id="SSF117289">
    <property type="entry name" value="Nucleoporin domain"/>
    <property type="match status" value="1"/>
</dbReference>
<dbReference type="PANTHER" id="PTHR13405">
    <property type="entry name" value="NUCLEAR PORE COMPLEX PROTEIN NUP133"/>
    <property type="match status" value="1"/>
</dbReference>
<feature type="compositionally biased region" description="Basic and acidic residues" evidence="8">
    <location>
        <begin position="1326"/>
        <end position="1335"/>
    </location>
</feature>
<dbReference type="Gene3D" id="2.130.10.10">
    <property type="entry name" value="YVTN repeat-like/Quinoprotein amine dehydrogenase"/>
    <property type="match status" value="1"/>
</dbReference>